<dbReference type="AlphaFoldDB" id="A0AAU8AEZ9"/>
<dbReference type="CDD" id="cd13926">
    <property type="entry name" value="N-acetylmuramidase_GH108"/>
    <property type="match status" value="1"/>
</dbReference>
<dbReference type="GO" id="GO:0016787">
    <property type="term" value="F:hydrolase activity"/>
    <property type="evidence" value="ECO:0007669"/>
    <property type="project" value="UniProtKB-KW"/>
</dbReference>
<sequence>MRATFDTCQPWLLIHEGGLVNHPKDPGGATNQGITQRTYDAWRKVMGLPARDVRLLEARERDAIYREQYWDKVWGDRLPAGVDYALYDFAVNSGPARAVRFVQELVGTEADGVMGMRTLAAILERDPAQLVVALCSRRLRWMRTLRAFATFGTGWTRRVMGAHEGVQESDYGVVDRGVMLARSSASIPAPKAFEDGAHAKAFGETDLLAALLRFLSSVFGKAVPA</sequence>
<keyword evidence="3" id="KW-0378">Hydrolase</keyword>
<proteinExistence type="predicted"/>
<dbReference type="InterPro" id="IPR008565">
    <property type="entry name" value="TtsA-like_GH18_dom"/>
</dbReference>
<dbReference type="Gene3D" id="1.20.141.10">
    <property type="entry name" value="Chitosanase, subunit A, domain 1"/>
    <property type="match status" value="1"/>
</dbReference>
<dbReference type="RefSeq" id="WP_353472311.1">
    <property type="nucleotide sequence ID" value="NZ_CP123384.1"/>
</dbReference>
<dbReference type="Pfam" id="PF05838">
    <property type="entry name" value="Glyco_hydro_108"/>
    <property type="match status" value="1"/>
</dbReference>
<reference evidence="3" key="1">
    <citation type="submission" date="2023-02" db="EMBL/GenBank/DDBJ databases">
        <title>Description and genomic characterization of Salipiger bruguierae sp. nov., isolated from the sediment of mangrove plant Bruguiera sexangula.</title>
        <authorList>
            <person name="Long M."/>
        </authorList>
    </citation>
    <scope>NUCLEOTIDE SEQUENCE</scope>
    <source>
        <strain evidence="3">H15</strain>
    </source>
</reference>
<evidence type="ECO:0000259" key="2">
    <source>
        <dbReference type="Pfam" id="PF09374"/>
    </source>
</evidence>
<accession>A0AAU8AEZ9</accession>
<dbReference type="Pfam" id="PF09374">
    <property type="entry name" value="PG_binding_3"/>
    <property type="match status" value="1"/>
</dbReference>
<organism evidence="3">
    <name type="scientific">Alloyangia sp. H15</name>
    <dbReference type="NCBI Taxonomy" id="3029062"/>
    <lineage>
        <taxon>Bacteria</taxon>
        <taxon>Pseudomonadati</taxon>
        <taxon>Pseudomonadota</taxon>
        <taxon>Alphaproteobacteria</taxon>
        <taxon>Rhodobacterales</taxon>
        <taxon>Roseobacteraceae</taxon>
        <taxon>Alloyangia</taxon>
    </lineage>
</organism>
<evidence type="ECO:0000313" key="3">
    <source>
        <dbReference type="EMBL" id="XCC93490.1"/>
    </source>
</evidence>
<name>A0AAU8AEZ9_9RHOB</name>
<dbReference type="InterPro" id="IPR018537">
    <property type="entry name" value="Peptidoglycan-bd_3"/>
</dbReference>
<dbReference type="SUPFAM" id="SSF53955">
    <property type="entry name" value="Lysozyme-like"/>
    <property type="match status" value="1"/>
</dbReference>
<dbReference type="EMBL" id="CP123384">
    <property type="protein sequence ID" value="XCC93490.1"/>
    <property type="molecule type" value="Genomic_DNA"/>
</dbReference>
<protein>
    <submittedName>
        <fullName evidence="3">Glycoside hydrolase family 108 protein</fullName>
    </submittedName>
</protein>
<feature type="domain" description="TtsA-like Glycoside hydrolase family 108" evidence="1">
    <location>
        <begin position="11"/>
        <end position="94"/>
    </location>
</feature>
<feature type="domain" description="Peptidoglycan binding" evidence="2">
    <location>
        <begin position="97"/>
        <end position="158"/>
    </location>
</feature>
<dbReference type="InterPro" id="IPR023346">
    <property type="entry name" value="Lysozyme-like_dom_sf"/>
</dbReference>
<gene>
    <name evidence="3" type="ORF">PVT71_13550</name>
</gene>
<evidence type="ECO:0000259" key="1">
    <source>
        <dbReference type="Pfam" id="PF05838"/>
    </source>
</evidence>